<sequence length="394" mass="42856">MVLGPGIITSFADNDAGGITTYSIAGSHYGYKLLWILVLITIVLAVVQEMAARLGVVTGKGLADLIREEFGVRWTLFAMTVLLVANSATIISNFAGIAVGFGILGIGKELSIPIVGCLIWLLVLKGNYRQVERIFLLLCVVAFSYVVSGLRAGPEWDLAFKSLVTPTIEWSGHYLFLLVAFIGTTITPWMQFYLQASVVDKGINIRQYKYERLEVMLGAFLTNLVSFFIIIACAATLFKHGIRIETAGDAALALQPFAGSFAEILFAFGLIGASVLTSIIVPLSTAYAICEAFGFESGLSRKFKEAPAFYSLYTILLTLGAALVLLPGISLLFVMYMAQAIQGFLLPIILIFMLLLVNNKRLMGQHTNSRFYNIAVYLVVAIIVAASLALIFAR</sequence>
<feature type="transmembrane region" description="Helical" evidence="6">
    <location>
        <begin position="33"/>
        <end position="56"/>
    </location>
</feature>
<feature type="transmembrane region" description="Helical" evidence="6">
    <location>
        <begin position="371"/>
        <end position="393"/>
    </location>
</feature>
<accession>A0A1F4RAJ6</accession>
<dbReference type="GO" id="GO:0015086">
    <property type="term" value="F:cadmium ion transmembrane transporter activity"/>
    <property type="evidence" value="ECO:0007669"/>
    <property type="project" value="TreeGrafter"/>
</dbReference>
<feature type="transmembrane region" description="Helical" evidence="6">
    <location>
        <begin position="215"/>
        <end position="238"/>
    </location>
</feature>
<keyword evidence="5 6" id="KW-0472">Membrane</keyword>
<feature type="transmembrane region" description="Helical" evidence="6">
    <location>
        <begin position="173"/>
        <end position="194"/>
    </location>
</feature>
<dbReference type="GO" id="GO:0005886">
    <property type="term" value="C:plasma membrane"/>
    <property type="evidence" value="ECO:0007669"/>
    <property type="project" value="TreeGrafter"/>
</dbReference>
<keyword evidence="4 6" id="KW-1133">Transmembrane helix</keyword>
<dbReference type="GO" id="GO:0005384">
    <property type="term" value="F:manganese ion transmembrane transporter activity"/>
    <property type="evidence" value="ECO:0007669"/>
    <property type="project" value="TreeGrafter"/>
</dbReference>
<feature type="transmembrane region" description="Helical" evidence="6">
    <location>
        <begin position="264"/>
        <end position="289"/>
    </location>
</feature>
<evidence type="ECO:0000256" key="5">
    <source>
        <dbReference type="ARBA" id="ARBA00023136"/>
    </source>
</evidence>
<feature type="transmembrane region" description="Helical" evidence="6">
    <location>
        <begin position="76"/>
        <end position="104"/>
    </location>
</feature>
<reference evidence="7 8" key="1">
    <citation type="journal article" date="2016" name="Nat. Commun.">
        <title>Thousands of microbial genomes shed light on interconnected biogeochemical processes in an aquifer system.</title>
        <authorList>
            <person name="Anantharaman K."/>
            <person name="Brown C.T."/>
            <person name="Hug L.A."/>
            <person name="Sharon I."/>
            <person name="Castelle C.J."/>
            <person name="Probst A.J."/>
            <person name="Thomas B.C."/>
            <person name="Singh A."/>
            <person name="Wilkins M.J."/>
            <person name="Karaoz U."/>
            <person name="Brodie E.L."/>
            <person name="Williams K.H."/>
            <person name="Hubbard S.S."/>
            <person name="Banfield J.F."/>
        </authorList>
    </citation>
    <scope>NUCLEOTIDE SEQUENCE [LARGE SCALE GENOMIC DNA]</scope>
</reference>
<dbReference type="Pfam" id="PF01566">
    <property type="entry name" value="Nramp"/>
    <property type="match status" value="1"/>
</dbReference>
<feature type="transmembrane region" description="Helical" evidence="6">
    <location>
        <begin position="310"/>
        <end position="334"/>
    </location>
</feature>
<evidence type="ECO:0000313" key="7">
    <source>
        <dbReference type="EMBL" id="OGC04543.1"/>
    </source>
</evidence>
<evidence type="ECO:0000256" key="1">
    <source>
        <dbReference type="ARBA" id="ARBA00004141"/>
    </source>
</evidence>
<proteinExistence type="predicted"/>
<dbReference type="InterPro" id="IPR001046">
    <property type="entry name" value="NRAMP_fam"/>
</dbReference>
<name>A0A1F4RAJ6_UNCSA</name>
<feature type="transmembrane region" description="Helical" evidence="6">
    <location>
        <begin position="135"/>
        <end position="153"/>
    </location>
</feature>
<dbReference type="NCBIfam" id="NF037982">
    <property type="entry name" value="Nramp_1"/>
    <property type="match status" value="1"/>
</dbReference>
<comment type="subcellular location">
    <subcellularLocation>
        <location evidence="1">Membrane</location>
        <topology evidence="1">Multi-pass membrane protein</topology>
    </subcellularLocation>
</comment>
<feature type="transmembrane region" description="Helical" evidence="6">
    <location>
        <begin position="110"/>
        <end position="128"/>
    </location>
</feature>
<evidence type="ECO:0000256" key="3">
    <source>
        <dbReference type="ARBA" id="ARBA00022692"/>
    </source>
</evidence>
<evidence type="ECO:0000313" key="8">
    <source>
        <dbReference type="Proteomes" id="UP000176938"/>
    </source>
</evidence>
<evidence type="ECO:0000256" key="6">
    <source>
        <dbReference type="SAM" id="Phobius"/>
    </source>
</evidence>
<dbReference type="PANTHER" id="PTHR11706">
    <property type="entry name" value="SOLUTE CARRIER PROTEIN FAMILY 11 MEMBER"/>
    <property type="match status" value="1"/>
</dbReference>
<protein>
    <submittedName>
        <fullName evidence="7">Mn transporter</fullName>
    </submittedName>
</protein>
<dbReference type="AlphaFoldDB" id="A0A1F4RAJ6"/>
<evidence type="ECO:0000256" key="2">
    <source>
        <dbReference type="ARBA" id="ARBA00022448"/>
    </source>
</evidence>
<keyword evidence="3 6" id="KW-0812">Transmembrane</keyword>
<gene>
    <name evidence="7" type="ORF">A3H38_02285</name>
</gene>
<evidence type="ECO:0000256" key="4">
    <source>
        <dbReference type="ARBA" id="ARBA00022989"/>
    </source>
</evidence>
<keyword evidence="2" id="KW-0813">Transport</keyword>
<dbReference type="EMBL" id="METP01000049">
    <property type="protein sequence ID" value="OGC04543.1"/>
    <property type="molecule type" value="Genomic_DNA"/>
</dbReference>
<dbReference type="GO" id="GO:0034755">
    <property type="term" value="P:iron ion transmembrane transport"/>
    <property type="evidence" value="ECO:0007669"/>
    <property type="project" value="TreeGrafter"/>
</dbReference>
<feature type="transmembrane region" description="Helical" evidence="6">
    <location>
        <begin position="340"/>
        <end position="359"/>
    </location>
</feature>
<organism evidence="7 8">
    <name type="scientific">candidate division WOR-1 bacterium RIFCSPLOWO2_02_FULL_46_20</name>
    <dbReference type="NCBI Taxonomy" id="1802567"/>
    <lineage>
        <taxon>Bacteria</taxon>
        <taxon>Bacillati</taxon>
        <taxon>Saganbacteria</taxon>
    </lineage>
</organism>
<comment type="caution">
    <text evidence="7">The sequence shown here is derived from an EMBL/GenBank/DDBJ whole genome shotgun (WGS) entry which is preliminary data.</text>
</comment>
<dbReference type="Proteomes" id="UP000176938">
    <property type="component" value="Unassembled WGS sequence"/>
</dbReference>
<dbReference type="PANTHER" id="PTHR11706:SF33">
    <property type="entry name" value="NATURAL RESISTANCE-ASSOCIATED MACROPHAGE PROTEIN 2"/>
    <property type="match status" value="1"/>
</dbReference>